<sequence>MKLVSELARFLYTGGASEANALSTVFFEQPTSAAIFLIDRPCRRRYLILAQSSTEITHPILSVGYFSTVASGLLFKRR</sequence>
<proteinExistence type="predicted"/>
<keyword evidence="2" id="KW-1185">Reference proteome</keyword>
<comment type="caution">
    <text evidence="1">The sequence shown here is derived from an EMBL/GenBank/DDBJ whole genome shotgun (WGS) entry which is preliminary data.</text>
</comment>
<accession>C0XR64</accession>
<protein>
    <submittedName>
        <fullName evidence="1">Uncharacterized protein</fullName>
    </submittedName>
</protein>
<dbReference type="HOGENOM" id="CLU_2616018_0_0_11"/>
<organism evidence="1 2">
    <name type="scientific">Corynebacterium lipophiloflavum (strain ATCC 700352 / DSM 44291 / CCUG 37336 / JCM 10383 / DMMZ 1944)</name>
    <dbReference type="NCBI Taxonomy" id="525263"/>
    <lineage>
        <taxon>Bacteria</taxon>
        <taxon>Bacillati</taxon>
        <taxon>Actinomycetota</taxon>
        <taxon>Actinomycetes</taxon>
        <taxon>Mycobacteriales</taxon>
        <taxon>Corynebacteriaceae</taxon>
        <taxon>Corynebacterium</taxon>
    </lineage>
</organism>
<dbReference type="EMBL" id="ACHJ01000090">
    <property type="protein sequence ID" value="EEI17266.1"/>
    <property type="molecule type" value="Genomic_DNA"/>
</dbReference>
<dbReference type="Proteomes" id="UP000006196">
    <property type="component" value="Unassembled WGS sequence"/>
</dbReference>
<dbReference type="AlphaFoldDB" id="C0XR64"/>
<gene>
    <name evidence="1" type="ORF">HMPREF0298_0934</name>
</gene>
<evidence type="ECO:0000313" key="1">
    <source>
        <dbReference type="EMBL" id="EEI17266.1"/>
    </source>
</evidence>
<evidence type="ECO:0000313" key="2">
    <source>
        <dbReference type="Proteomes" id="UP000006196"/>
    </source>
</evidence>
<name>C0XR64_CORLD</name>
<reference evidence="1" key="1">
    <citation type="submission" date="2009-01" db="EMBL/GenBank/DDBJ databases">
        <authorList>
            <person name="Qin X."/>
            <person name="Bachman B."/>
            <person name="Battles P."/>
            <person name="Bell A."/>
            <person name="Bess C."/>
            <person name="Bickham C."/>
            <person name="Chaboub L."/>
            <person name="Chen D."/>
            <person name="Coyle M."/>
            <person name="Deiros D.R."/>
            <person name="Dinh H."/>
            <person name="Forbes L."/>
            <person name="Fowler G."/>
            <person name="Francisco L."/>
            <person name="Fu Q."/>
            <person name="Gubbala S."/>
            <person name="Hale W."/>
            <person name="Han Y."/>
            <person name="Hemphill L."/>
            <person name="Highlander S.K."/>
            <person name="Hirani K."/>
            <person name="Hogues M."/>
            <person name="Jackson L."/>
            <person name="Jakkamsetti A."/>
            <person name="Javaid M."/>
            <person name="Jiang H."/>
            <person name="Korchina V."/>
            <person name="Kovar C."/>
            <person name="Lara F."/>
            <person name="Lee S."/>
            <person name="Mata R."/>
            <person name="Mathew T."/>
            <person name="Moen C."/>
            <person name="Morales K."/>
            <person name="Munidasa M."/>
            <person name="Nazareth L."/>
            <person name="Ngo R."/>
            <person name="Nguyen L."/>
            <person name="Okwuonu G."/>
            <person name="Ongeri F."/>
            <person name="Patil S."/>
            <person name="Petrosino J."/>
            <person name="Pham C."/>
            <person name="Pham P."/>
            <person name="Pu L.-L."/>
            <person name="Puazo M."/>
            <person name="Raj R."/>
            <person name="Reid J."/>
            <person name="Rouhana J."/>
            <person name="Saada N."/>
            <person name="Shang Y."/>
            <person name="Simmons D."/>
            <person name="Thornton R."/>
            <person name="Warren J."/>
            <person name="Weissenberger G."/>
            <person name="Zhang J."/>
            <person name="Zhang L."/>
            <person name="Zhou C."/>
            <person name="Zhu D."/>
            <person name="Muzny D."/>
            <person name="Worley K."/>
            <person name="Gibbs R."/>
        </authorList>
    </citation>
    <scope>NUCLEOTIDE SEQUENCE [LARGE SCALE GENOMIC DNA]</scope>
    <source>
        <strain evidence="1">DSM 44291</strain>
    </source>
</reference>